<feature type="transmembrane region" description="Helical" evidence="1">
    <location>
        <begin position="153"/>
        <end position="172"/>
    </location>
</feature>
<sequence>MNKSLRTFSIIQKISLTKTINGIVYFFRKIPLVGKLLGDKYRFFELKEIVFFLYPLFALIWQIIKSTMAFAITMLWMTYVNKFLGKFFNVEEILASKIGALSLNEYTASLLVPCFIYLSFAIFRNMIVDNGGSIYELFTNFAFDAKEIAKAHLYYIPILRFVGRSLVFVLAFKFLADVPIIDTLAMSLAILMTELAASIFWLSYLKDKEKSILDNGFIQVAVGLILSLILYVCVIYFKIPSRLTSFGFLALSVIAFIPAYNYMRSFNSYGEIIEKAARKYQIALDTVADNAANPLKIKEKDIGKRKVKGESFAYLNQVFFLRHRRIIRKPIIIKSTILLLISLVISAYMYVTGFDLKGNIDEISTFLIPLVMYILLKQDNILRSMYLNCDKGLMPYGFYREGKNVLAMYKERFKSLLKIMAIPSLTLAVSYLILASFDGTLSLRQKALSLVYIALLALFFVSLPLMEYYLLSPFNQEGQKTGKAVILIDYLIYGAVFFVLPQVTSKISYGVFLISVSIFIICFVIISQILVYKLAPRTFKVRN</sequence>
<proteinExistence type="predicted"/>
<feature type="transmembrane region" description="Helical" evidence="1">
    <location>
        <begin position="331"/>
        <end position="350"/>
    </location>
</feature>
<gene>
    <name evidence="2" type="ordered locus">Apre_0167</name>
</gene>
<dbReference type="HOGENOM" id="CLU_498431_0_0_9"/>
<dbReference type="eggNOG" id="ENOG502Z8J5">
    <property type="taxonomic scope" value="Bacteria"/>
</dbReference>
<reference evidence="2 3" key="1">
    <citation type="journal article" date="2009" name="Stand. Genomic Sci.">
        <title>Complete genome sequence of Anaerococcus prevotii type strain (PC1).</title>
        <authorList>
            <person name="Labutti K."/>
            <person name="Pukall R."/>
            <person name="Steenblock K."/>
            <person name="Glavina Del Rio T."/>
            <person name="Tice H."/>
            <person name="Copeland A."/>
            <person name="Cheng J.F."/>
            <person name="Lucas S."/>
            <person name="Chen F."/>
            <person name="Nolan M."/>
            <person name="Bruce D."/>
            <person name="Goodwin L."/>
            <person name="Pitluck S."/>
            <person name="Ivanova N."/>
            <person name="Mavromatis K."/>
            <person name="Ovchinnikova G."/>
            <person name="Pati A."/>
            <person name="Chen A."/>
            <person name="Palaniappan K."/>
            <person name="Land M."/>
            <person name="Hauser L."/>
            <person name="Chang Y.J."/>
            <person name="Jeffries C.D."/>
            <person name="Chain P."/>
            <person name="Saunders E."/>
            <person name="Brettin T."/>
            <person name="Detter J.C."/>
            <person name="Han C."/>
            <person name="Goker M."/>
            <person name="Bristow J."/>
            <person name="Eisen J.A."/>
            <person name="Markowitz V."/>
            <person name="Hugenholtz P."/>
            <person name="Kyrpides N.C."/>
            <person name="Klenk H.P."/>
            <person name="Lapidus A."/>
        </authorList>
    </citation>
    <scope>NUCLEOTIDE SEQUENCE [LARGE SCALE GENOMIC DNA]</scope>
    <source>
        <strain evidence="3">ATCC 9321 / DSM 20548 / JCM 6508 / NCTC 11806 / PC1</strain>
    </source>
</reference>
<dbReference type="AlphaFoldDB" id="C7RFF8"/>
<protein>
    <submittedName>
        <fullName evidence="2">Uncharacterized protein</fullName>
    </submittedName>
</protein>
<feature type="transmembrane region" description="Helical" evidence="1">
    <location>
        <begin position="243"/>
        <end position="263"/>
    </location>
</feature>
<dbReference type="EMBL" id="CP001708">
    <property type="protein sequence ID" value="ACV28219.1"/>
    <property type="molecule type" value="Genomic_DNA"/>
</dbReference>
<feature type="transmembrane region" description="Helical" evidence="1">
    <location>
        <begin position="484"/>
        <end position="503"/>
    </location>
</feature>
<name>C7RFF8_ANAPD</name>
<keyword evidence="3" id="KW-1185">Reference proteome</keyword>
<dbReference type="RefSeq" id="WP_012803638.1">
    <property type="nucleotide sequence ID" value="NC_013171.1"/>
</dbReference>
<feature type="transmembrane region" description="Helical" evidence="1">
    <location>
        <begin position="356"/>
        <end position="376"/>
    </location>
</feature>
<feature type="transmembrane region" description="Helical" evidence="1">
    <location>
        <begin position="106"/>
        <end position="123"/>
    </location>
</feature>
<dbReference type="KEGG" id="apr:Apre_0167"/>
<evidence type="ECO:0000313" key="3">
    <source>
        <dbReference type="Proteomes" id="UP000002294"/>
    </source>
</evidence>
<organism evidence="2 3">
    <name type="scientific">Anaerococcus prevotii (strain ATCC 9321 / DSM 20548 / JCM 6508 / NCTC 11806 / PC1)</name>
    <name type="common">Peptostreptococcus prevotii</name>
    <name type="synonym">Peptococcus prevotii</name>
    <dbReference type="NCBI Taxonomy" id="525919"/>
    <lineage>
        <taxon>Bacteria</taxon>
        <taxon>Bacillati</taxon>
        <taxon>Bacillota</taxon>
        <taxon>Tissierellia</taxon>
        <taxon>Tissierellales</taxon>
        <taxon>Peptoniphilaceae</taxon>
        <taxon>Anaerococcus</taxon>
    </lineage>
</organism>
<dbReference type="OrthoDB" id="1710898at2"/>
<evidence type="ECO:0000313" key="2">
    <source>
        <dbReference type="EMBL" id="ACV28219.1"/>
    </source>
</evidence>
<feature type="transmembrane region" description="Helical" evidence="1">
    <location>
        <begin position="49"/>
        <end position="77"/>
    </location>
</feature>
<feature type="transmembrane region" description="Helical" evidence="1">
    <location>
        <begin position="416"/>
        <end position="437"/>
    </location>
</feature>
<keyword evidence="1" id="KW-0472">Membrane</keyword>
<dbReference type="STRING" id="525919.Apre_0167"/>
<feature type="transmembrane region" description="Helical" evidence="1">
    <location>
        <begin position="509"/>
        <end position="532"/>
    </location>
</feature>
<accession>C7RFF8</accession>
<evidence type="ECO:0000256" key="1">
    <source>
        <dbReference type="SAM" id="Phobius"/>
    </source>
</evidence>
<keyword evidence="1" id="KW-1133">Transmembrane helix</keyword>
<feature type="transmembrane region" description="Helical" evidence="1">
    <location>
        <begin position="184"/>
        <end position="205"/>
    </location>
</feature>
<dbReference type="Proteomes" id="UP000002294">
    <property type="component" value="Chromosome"/>
</dbReference>
<feature type="transmembrane region" description="Helical" evidence="1">
    <location>
        <begin position="217"/>
        <end position="237"/>
    </location>
</feature>
<feature type="transmembrane region" description="Helical" evidence="1">
    <location>
        <begin position="449"/>
        <end position="472"/>
    </location>
</feature>
<keyword evidence="1" id="KW-0812">Transmembrane</keyword>